<dbReference type="AlphaFoldDB" id="A0A4Y5Z7E8"/>
<protein>
    <submittedName>
        <fullName evidence="2">Uncharacterized protein</fullName>
    </submittedName>
</protein>
<keyword evidence="1" id="KW-1133">Transmembrane helix</keyword>
<reference evidence="2 3" key="1">
    <citation type="submission" date="2019-06" db="EMBL/GenBank/DDBJ databases">
        <title>A complete genome sequence for Luteibacter pinisoli MAH-14.</title>
        <authorList>
            <person name="Baltrus D.A."/>
        </authorList>
    </citation>
    <scope>NUCLEOTIDE SEQUENCE [LARGE SCALE GENOMIC DNA]</scope>
    <source>
        <strain evidence="2 3">MAH-14</strain>
    </source>
</reference>
<dbReference type="OrthoDB" id="5957987at2"/>
<proteinExistence type="predicted"/>
<feature type="transmembrane region" description="Helical" evidence="1">
    <location>
        <begin position="86"/>
        <end position="111"/>
    </location>
</feature>
<sequence>MDNGGIGFLLGAVPGVAFALRNMLWWVRSVAEARKMVQERGERFDVRDDISATSGLIFKALESIRASDGPAVREAKEMLLARRDKFYANHLTAIFLLGGRTLIGAFLGVLYGPLIRSLS</sequence>
<evidence type="ECO:0000256" key="1">
    <source>
        <dbReference type="SAM" id="Phobius"/>
    </source>
</evidence>
<dbReference type="EMBL" id="CP041046">
    <property type="protein sequence ID" value="QDE40896.1"/>
    <property type="molecule type" value="Genomic_DNA"/>
</dbReference>
<evidence type="ECO:0000313" key="3">
    <source>
        <dbReference type="Proteomes" id="UP000316093"/>
    </source>
</evidence>
<organism evidence="2 3">
    <name type="scientific">Luteibacter pinisoli</name>
    <dbReference type="NCBI Taxonomy" id="2589080"/>
    <lineage>
        <taxon>Bacteria</taxon>
        <taxon>Pseudomonadati</taxon>
        <taxon>Pseudomonadota</taxon>
        <taxon>Gammaproteobacteria</taxon>
        <taxon>Lysobacterales</taxon>
        <taxon>Rhodanobacteraceae</taxon>
        <taxon>Luteibacter</taxon>
    </lineage>
</organism>
<keyword evidence="1" id="KW-0472">Membrane</keyword>
<gene>
    <name evidence="2" type="ORF">FIV34_17605</name>
</gene>
<accession>A0A4Y5Z7E8</accession>
<dbReference type="KEGG" id="lpy:FIV34_17605"/>
<dbReference type="Proteomes" id="UP000316093">
    <property type="component" value="Chromosome"/>
</dbReference>
<name>A0A4Y5Z7E8_9GAMM</name>
<dbReference type="RefSeq" id="WP_139984821.1">
    <property type="nucleotide sequence ID" value="NZ_CP041046.1"/>
</dbReference>
<keyword evidence="1" id="KW-0812">Transmembrane</keyword>
<feature type="transmembrane region" description="Helical" evidence="1">
    <location>
        <begin position="6"/>
        <end position="27"/>
    </location>
</feature>
<evidence type="ECO:0000313" key="2">
    <source>
        <dbReference type="EMBL" id="QDE40896.1"/>
    </source>
</evidence>
<keyword evidence="3" id="KW-1185">Reference proteome</keyword>